<dbReference type="Gene3D" id="3.55.50.30">
    <property type="match status" value="1"/>
</dbReference>
<keyword evidence="1" id="KW-1133">Transmembrane helix</keyword>
<dbReference type="GO" id="GO:0016989">
    <property type="term" value="F:sigma factor antagonist activity"/>
    <property type="evidence" value="ECO:0007669"/>
    <property type="project" value="TreeGrafter"/>
</dbReference>
<dbReference type="InterPro" id="IPR006860">
    <property type="entry name" value="FecR"/>
</dbReference>
<feature type="domain" description="FecR protein" evidence="2">
    <location>
        <begin position="203"/>
        <end position="297"/>
    </location>
</feature>
<dbReference type="Pfam" id="PF16344">
    <property type="entry name" value="FecR_C"/>
    <property type="match status" value="1"/>
</dbReference>
<dbReference type="InterPro" id="IPR012373">
    <property type="entry name" value="Ferrdict_sens_TM"/>
</dbReference>
<evidence type="ECO:0000313" key="4">
    <source>
        <dbReference type="EMBL" id="RGV34329.1"/>
    </source>
</evidence>
<gene>
    <name evidence="4" type="ORF">DWW18_08420</name>
</gene>
<evidence type="ECO:0000259" key="2">
    <source>
        <dbReference type="Pfam" id="PF04773"/>
    </source>
</evidence>
<proteinExistence type="predicted"/>
<dbReference type="EMBL" id="QRZA01000008">
    <property type="protein sequence ID" value="RGV34329.1"/>
    <property type="molecule type" value="Genomic_DNA"/>
</dbReference>
<feature type="domain" description="Protein FecR C-terminal" evidence="3">
    <location>
        <begin position="341"/>
        <end position="409"/>
    </location>
</feature>
<feature type="transmembrane region" description="Helical" evidence="1">
    <location>
        <begin position="105"/>
        <end position="123"/>
    </location>
</feature>
<dbReference type="Proteomes" id="UP000283589">
    <property type="component" value="Unassembled WGS sequence"/>
</dbReference>
<accession>A0A412X1U2</accession>
<dbReference type="FunFam" id="2.60.120.1440:FF:000001">
    <property type="entry name" value="Putative anti-sigma factor"/>
    <property type="match status" value="1"/>
</dbReference>
<dbReference type="STRING" id="1121130.GCA_000519105_02234"/>
<keyword evidence="1" id="KW-0812">Transmembrane</keyword>
<evidence type="ECO:0000256" key="1">
    <source>
        <dbReference type="SAM" id="Phobius"/>
    </source>
</evidence>
<evidence type="ECO:0000313" key="5">
    <source>
        <dbReference type="Proteomes" id="UP000283589"/>
    </source>
</evidence>
<dbReference type="PANTHER" id="PTHR30273:SF2">
    <property type="entry name" value="PROTEIN FECR"/>
    <property type="match status" value="1"/>
</dbReference>
<evidence type="ECO:0000259" key="3">
    <source>
        <dbReference type="Pfam" id="PF16344"/>
    </source>
</evidence>
<organism evidence="4 5">
    <name type="scientific">Butyricimonas virosa</name>
    <dbReference type="NCBI Taxonomy" id="544645"/>
    <lineage>
        <taxon>Bacteria</taxon>
        <taxon>Pseudomonadati</taxon>
        <taxon>Bacteroidota</taxon>
        <taxon>Bacteroidia</taxon>
        <taxon>Bacteroidales</taxon>
        <taxon>Odoribacteraceae</taxon>
        <taxon>Butyricimonas</taxon>
    </lineage>
</organism>
<dbReference type="PANTHER" id="PTHR30273">
    <property type="entry name" value="PERIPLASMIC SIGNAL SENSOR AND SIGMA FACTOR ACTIVATOR FECR-RELATED"/>
    <property type="match status" value="1"/>
</dbReference>
<name>A0A412X1U2_9BACT</name>
<reference evidence="4 5" key="1">
    <citation type="submission" date="2018-08" db="EMBL/GenBank/DDBJ databases">
        <title>A genome reference for cultivated species of the human gut microbiota.</title>
        <authorList>
            <person name="Zou Y."/>
            <person name="Xue W."/>
            <person name="Luo G."/>
        </authorList>
    </citation>
    <scope>NUCLEOTIDE SEQUENCE [LARGE SCALE GENOMIC DNA]</scope>
    <source>
        <strain evidence="4 5">AF14-49</strain>
    </source>
</reference>
<dbReference type="Gene3D" id="2.60.120.1440">
    <property type="match status" value="1"/>
</dbReference>
<keyword evidence="1" id="KW-0472">Membrane</keyword>
<dbReference type="InterPro" id="IPR032508">
    <property type="entry name" value="FecR_C"/>
</dbReference>
<dbReference type="AlphaFoldDB" id="A0A412X1U2"/>
<protein>
    <submittedName>
        <fullName evidence="4">FecR family protein</fullName>
    </submittedName>
</protein>
<sequence>MDDSIKKQDVKCDIMEKLEEQVFKISRLIFKEVTGEISDEEQRYLEWWRGRNPDNERLYRELRDGRRVMGEVKQLEGVEVIRPLEGMHLRIREEERRLSQRRWQWGVVAAAVVAVFVGCFYLFPVDDRQESMPLAKTERPIKAGGVRAVLRLEDGRVVDLETLAEGVKVGGVDAVKIDERRLSYAGQGKVEGEKRKKLVYNEVEVPRGGEFDLILADGTTVWLNAGSKLRYPVEFVGKERRVFLEGEAYFSVTKDADMPFRVEILQQTVEVLGTEFNVSGYMDEAAIYTTLVTGKVKVETDSGENMVLAPGEQSMLDCRDGHLDKQEVDVEKVIAWKKGMFILEEQTLEQIMQKFARWYDMEVVYRDEELKNIIFKGVVPRYTELREVLNILEKTNEVKFDIEERTVIVFK</sequence>
<comment type="caution">
    <text evidence="4">The sequence shown here is derived from an EMBL/GenBank/DDBJ whole genome shotgun (WGS) entry which is preliminary data.</text>
</comment>
<dbReference type="Pfam" id="PF04773">
    <property type="entry name" value="FecR"/>
    <property type="match status" value="1"/>
</dbReference>